<organism evidence="1 2">
    <name type="scientific">Amycolatopsis vancoresmycina DSM 44592</name>
    <dbReference type="NCBI Taxonomy" id="1292037"/>
    <lineage>
        <taxon>Bacteria</taxon>
        <taxon>Bacillati</taxon>
        <taxon>Actinomycetota</taxon>
        <taxon>Actinomycetes</taxon>
        <taxon>Pseudonocardiales</taxon>
        <taxon>Pseudonocardiaceae</taxon>
        <taxon>Amycolatopsis</taxon>
    </lineage>
</organism>
<name>R1HWN6_9PSEU</name>
<dbReference type="SUPFAM" id="SSF51735">
    <property type="entry name" value="NAD(P)-binding Rossmann-fold domains"/>
    <property type="match status" value="1"/>
</dbReference>
<feature type="non-terminal residue" evidence="1">
    <location>
        <position position="40"/>
    </location>
</feature>
<dbReference type="AlphaFoldDB" id="R1HWN6"/>
<dbReference type="EMBL" id="AOUO01000186">
    <property type="protein sequence ID" value="EOD67945.1"/>
    <property type="molecule type" value="Genomic_DNA"/>
</dbReference>
<dbReference type="Proteomes" id="UP000014139">
    <property type="component" value="Unassembled WGS sequence"/>
</dbReference>
<proteinExistence type="predicted"/>
<keyword evidence="2" id="KW-1185">Reference proteome</keyword>
<comment type="caution">
    <text evidence="1">The sequence shown here is derived from an EMBL/GenBank/DDBJ whole genome shotgun (WGS) entry which is preliminary data.</text>
</comment>
<accession>R1HWN6</accession>
<dbReference type="Gene3D" id="3.40.50.720">
    <property type="entry name" value="NAD(P)-binding Rossmann-like Domain"/>
    <property type="match status" value="1"/>
</dbReference>
<protein>
    <submittedName>
        <fullName evidence="1">Short-chain dehydrogenase/reductase SDR</fullName>
    </submittedName>
</protein>
<evidence type="ECO:0000313" key="2">
    <source>
        <dbReference type="Proteomes" id="UP000014139"/>
    </source>
</evidence>
<dbReference type="Pfam" id="PF00106">
    <property type="entry name" value="adh_short"/>
    <property type="match status" value="1"/>
</dbReference>
<dbReference type="InterPro" id="IPR002347">
    <property type="entry name" value="SDR_fam"/>
</dbReference>
<sequence length="40" mass="3712">MSAELSGSTALVTGGTSGIGRATAVALAGLGAHVVLSGRD</sequence>
<gene>
    <name evidence="1" type="ORF">H480_13852</name>
</gene>
<dbReference type="InterPro" id="IPR036291">
    <property type="entry name" value="NAD(P)-bd_dom_sf"/>
</dbReference>
<evidence type="ECO:0000313" key="1">
    <source>
        <dbReference type="EMBL" id="EOD67945.1"/>
    </source>
</evidence>
<reference evidence="1 2" key="1">
    <citation type="submission" date="2013-02" db="EMBL/GenBank/DDBJ databases">
        <title>Draft genome sequence of Amycolatopsis vancoresmycina strain DSM 44592T.</title>
        <authorList>
            <person name="Kumar S."/>
            <person name="Kaur N."/>
            <person name="Kaur C."/>
            <person name="Raghava G.P.S."/>
            <person name="Mayilraj S."/>
        </authorList>
    </citation>
    <scope>NUCLEOTIDE SEQUENCE [LARGE SCALE GENOMIC DNA]</scope>
    <source>
        <strain evidence="1 2">DSM 44592</strain>
    </source>
</reference>